<dbReference type="KEGG" id="smo:SELMODRAFT_419739"/>
<keyword evidence="2" id="KW-1185">Reference proteome</keyword>
<dbReference type="InParanoid" id="D8S9W4"/>
<dbReference type="HOGENOM" id="CLU_608907_0_0_1"/>
<dbReference type="EMBL" id="GL377608">
    <property type="protein sequence ID" value="EFJ18895.1"/>
    <property type="molecule type" value="Genomic_DNA"/>
</dbReference>
<gene>
    <name evidence="1" type="ORF">SELMODRAFT_419739</name>
</gene>
<name>D8S9W4_SELML</name>
<reference evidence="1 2" key="1">
    <citation type="journal article" date="2011" name="Science">
        <title>The Selaginella genome identifies genetic changes associated with the evolution of vascular plants.</title>
        <authorList>
            <person name="Banks J.A."/>
            <person name="Nishiyama T."/>
            <person name="Hasebe M."/>
            <person name="Bowman J.L."/>
            <person name="Gribskov M."/>
            <person name="dePamphilis C."/>
            <person name="Albert V.A."/>
            <person name="Aono N."/>
            <person name="Aoyama T."/>
            <person name="Ambrose B.A."/>
            <person name="Ashton N.W."/>
            <person name="Axtell M.J."/>
            <person name="Barker E."/>
            <person name="Barker M.S."/>
            <person name="Bennetzen J.L."/>
            <person name="Bonawitz N.D."/>
            <person name="Chapple C."/>
            <person name="Cheng C."/>
            <person name="Correa L.G."/>
            <person name="Dacre M."/>
            <person name="DeBarry J."/>
            <person name="Dreyer I."/>
            <person name="Elias M."/>
            <person name="Engstrom E.M."/>
            <person name="Estelle M."/>
            <person name="Feng L."/>
            <person name="Finet C."/>
            <person name="Floyd S.K."/>
            <person name="Frommer W.B."/>
            <person name="Fujita T."/>
            <person name="Gramzow L."/>
            <person name="Gutensohn M."/>
            <person name="Harholt J."/>
            <person name="Hattori M."/>
            <person name="Heyl A."/>
            <person name="Hirai T."/>
            <person name="Hiwatashi Y."/>
            <person name="Ishikawa M."/>
            <person name="Iwata M."/>
            <person name="Karol K.G."/>
            <person name="Koehler B."/>
            <person name="Kolukisaoglu U."/>
            <person name="Kubo M."/>
            <person name="Kurata T."/>
            <person name="Lalonde S."/>
            <person name="Li K."/>
            <person name="Li Y."/>
            <person name="Litt A."/>
            <person name="Lyons E."/>
            <person name="Manning G."/>
            <person name="Maruyama T."/>
            <person name="Michael T.P."/>
            <person name="Mikami K."/>
            <person name="Miyazaki S."/>
            <person name="Morinaga S."/>
            <person name="Murata T."/>
            <person name="Mueller-Roeber B."/>
            <person name="Nelson D.R."/>
            <person name="Obara M."/>
            <person name="Oguri Y."/>
            <person name="Olmstead R.G."/>
            <person name="Onodera N."/>
            <person name="Petersen B.L."/>
            <person name="Pils B."/>
            <person name="Prigge M."/>
            <person name="Rensing S.A."/>
            <person name="Riano-Pachon D.M."/>
            <person name="Roberts A.W."/>
            <person name="Sato Y."/>
            <person name="Scheller H.V."/>
            <person name="Schulz B."/>
            <person name="Schulz C."/>
            <person name="Shakirov E.V."/>
            <person name="Shibagaki N."/>
            <person name="Shinohara N."/>
            <person name="Shippen D.E."/>
            <person name="Soerensen I."/>
            <person name="Sotooka R."/>
            <person name="Sugimoto N."/>
            <person name="Sugita M."/>
            <person name="Sumikawa N."/>
            <person name="Tanurdzic M."/>
            <person name="Theissen G."/>
            <person name="Ulvskov P."/>
            <person name="Wakazuki S."/>
            <person name="Weng J.K."/>
            <person name="Willats W.W."/>
            <person name="Wipf D."/>
            <person name="Wolf P.G."/>
            <person name="Yang L."/>
            <person name="Zimmer A.D."/>
            <person name="Zhu Q."/>
            <person name="Mitros T."/>
            <person name="Hellsten U."/>
            <person name="Loque D."/>
            <person name="Otillar R."/>
            <person name="Salamov A."/>
            <person name="Schmutz J."/>
            <person name="Shapiro H."/>
            <person name="Lindquist E."/>
            <person name="Lucas S."/>
            <person name="Rokhsar D."/>
            <person name="Grigoriev I.V."/>
        </authorList>
    </citation>
    <scope>NUCLEOTIDE SEQUENCE [LARGE SCALE GENOMIC DNA]</scope>
</reference>
<dbReference type="Gramene" id="EFJ18895">
    <property type="protein sequence ID" value="EFJ18895"/>
    <property type="gene ID" value="SELMODRAFT_419739"/>
</dbReference>
<protein>
    <submittedName>
        <fullName evidence="1">Uncharacterized protein</fullName>
    </submittedName>
</protein>
<dbReference type="Proteomes" id="UP000001514">
    <property type="component" value="Unassembled WGS sequence"/>
</dbReference>
<proteinExistence type="predicted"/>
<organism evidence="2">
    <name type="scientific">Selaginella moellendorffii</name>
    <name type="common">Spikemoss</name>
    <dbReference type="NCBI Taxonomy" id="88036"/>
    <lineage>
        <taxon>Eukaryota</taxon>
        <taxon>Viridiplantae</taxon>
        <taxon>Streptophyta</taxon>
        <taxon>Embryophyta</taxon>
        <taxon>Tracheophyta</taxon>
        <taxon>Lycopodiopsida</taxon>
        <taxon>Selaginellales</taxon>
        <taxon>Selaginellaceae</taxon>
        <taxon>Selaginella</taxon>
    </lineage>
</organism>
<dbReference type="AlphaFoldDB" id="D8S9W4"/>
<sequence>MSPKRALAKLRNLAKWNRSLDPFDYYGVVRTSFPVEVTDEELLVHLHRTLIEARVEAAQRPRPESQFFYIWDTAAYKKFQEIPSERHPLFRWVEERLEQGRIYTTAEEMDQEQGWLPCSVRPSQYEVRRVTRKYLGFESTPEELDVGLADLIQARGMKEDFVERQGLFVTGSRVLIREAVVLPEIWMRLLKYFEESCFSNERVFDLPQLRQVYECEGKPAEMSINEHFGMDLRKDVMLFQPSFEVAIEKLPHSIPDWCDEFPVEKKFWERLPDAEERPWDRKHAWFKLHKPDERRLVYCCDFRAYMNLNNEFDDPESELGKWTRKCLEGGKLYVRDWMVPRRKGLKARKEDVVVVNSRGWKVLPWPESCPEFDNEYPALSRAGWPDLDYCFIVDRYFKEIVFVTGDPAIASEVANPTLRNSLLRRRKHHLLHDIRQVYSCGSEPAPVDLG</sequence>
<accession>D8S9W4</accession>
<evidence type="ECO:0000313" key="1">
    <source>
        <dbReference type="EMBL" id="EFJ18895.1"/>
    </source>
</evidence>
<evidence type="ECO:0000313" key="2">
    <source>
        <dbReference type="Proteomes" id="UP000001514"/>
    </source>
</evidence>